<dbReference type="Proteomes" id="UP000064920">
    <property type="component" value="Chromosome"/>
</dbReference>
<name>A0A0N9ZK85_9RHOB</name>
<dbReference type="STRING" id="1397108.IMCC12053_2134"/>
<accession>A0A0N9ZK85</accession>
<sequence length="49" mass="5300">MTLLPTTHNRRSNDFGKALPVLAGPFLLGCPLTASHAQISATPFNHAWQ</sequence>
<proteinExistence type="predicted"/>
<dbReference type="KEGG" id="cmar:IMCC12053_2134"/>
<protein>
    <submittedName>
        <fullName evidence="1">Uncharacterized protein</fullName>
    </submittedName>
</protein>
<organism evidence="1 2">
    <name type="scientific">Celeribacter marinus</name>
    <dbReference type="NCBI Taxonomy" id="1397108"/>
    <lineage>
        <taxon>Bacteria</taxon>
        <taxon>Pseudomonadati</taxon>
        <taxon>Pseudomonadota</taxon>
        <taxon>Alphaproteobacteria</taxon>
        <taxon>Rhodobacterales</taxon>
        <taxon>Roseobacteraceae</taxon>
        <taxon>Celeribacter</taxon>
    </lineage>
</organism>
<keyword evidence="2" id="KW-1185">Reference proteome</keyword>
<gene>
    <name evidence="1" type="ORF">IMCC12053_2134</name>
</gene>
<evidence type="ECO:0000313" key="2">
    <source>
        <dbReference type="Proteomes" id="UP000064920"/>
    </source>
</evidence>
<dbReference type="EMBL" id="CP012023">
    <property type="protein sequence ID" value="ALI56081.1"/>
    <property type="molecule type" value="Genomic_DNA"/>
</dbReference>
<dbReference type="AlphaFoldDB" id="A0A0N9ZK85"/>
<reference evidence="1 2" key="1">
    <citation type="submission" date="2015-05" db="EMBL/GenBank/DDBJ databases">
        <authorList>
            <person name="Wang D.B."/>
            <person name="Wang M."/>
        </authorList>
    </citation>
    <scope>NUCLEOTIDE SEQUENCE [LARGE SCALE GENOMIC DNA]</scope>
    <source>
        <strain evidence="1 2">IMCC 12053</strain>
    </source>
</reference>
<evidence type="ECO:0000313" key="1">
    <source>
        <dbReference type="EMBL" id="ALI56081.1"/>
    </source>
</evidence>